<keyword evidence="5 8" id="KW-0012">Acyltransferase</keyword>
<gene>
    <name evidence="8" type="ORF">DVG78_13830</name>
</gene>
<keyword evidence="4" id="KW-0443">Lipid metabolism</keyword>
<keyword evidence="9" id="KW-1185">Reference proteome</keyword>
<protein>
    <submittedName>
        <fullName evidence="8">1-acyl-sn-glycerol-3-phosphate acyltransferase</fullName>
    </submittedName>
</protein>
<reference evidence="8 9" key="1">
    <citation type="submission" date="2018-07" db="EMBL/GenBank/DDBJ databases">
        <title>Genome analysis of Runella aurantiaca.</title>
        <authorList>
            <person name="Yang X."/>
        </authorList>
    </citation>
    <scope>NUCLEOTIDE SEQUENCE [LARGE SCALE GENOMIC DNA]</scope>
    <source>
        <strain evidence="8 9">YX9</strain>
    </source>
</reference>
<dbReference type="SUPFAM" id="SSF69593">
    <property type="entry name" value="Glycerol-3-phosphate (1)-acyltransferase"/>
    <property type="match status" value="1"/>
</dbReference>
<keyword evidence="6" id="KW-0472">Membrane</keyword>
<dbReference type="Pfam" id="PF01553">
    <property type="entry name" value="Acyltransferase"/>
    <property type="match status" value="1"/>
</dbReference>
<evidence type="ECO:0000313" key="9">
    <source>
        <dbReference type="Proteomes" id="UP000253141"/>
    </source>
</evidence>
<accession>A0A369I6P2</accession>
<keyword evidence="6" id="KW-1133">Transmembrane helix</keyword>
<name>A0A369I6P2_9BACT</name>
<keyword evidence="2" id="KW-0444">Lipid biosynthesis</keyword>
<comment type="pathway">
    <text evidence="1">Lipid metabolism.</text>
</comment>
<dbReference type="GO" id="GO:0006654">
    <property type="term" value="P:phosphatidic acid biosynthetic process"/>
    <property type="evidence" value="ECO:0007669"/>
    <property type="project" value="TreeGrafter"/>
</dbReference>
<keyword evidence="3 8" id="KW-0808">Transferase</keyword>
<evidence type="ECO:0000256" key="5">
    <source>
        <dbReference type="ARBA" id="ARBA00023315"/>
    </source>
</evidence>
<dbReference type="PANTHER" id="PTHR10434">
    <property type="entry name" value="1-ACYL-SN-GLYCEROL-3-PHOSPHATE ACYLTRANSFERASE"/>
    <property type="match status" value="1"/>
</dbReference>
<organism evidence="8 9">
    <name type="scientific">Runella aurantiaca</name>
    <dbReference type="NCBI Taxonomy" id="2282308"/>
    <lineage>
        <taxon>Bacteria</taxon>
        <taxon>Pseudomonadati</taxon>
        <taxon>Bacteroidota</taxon>
        <taxon>Cytophagia</taxon>
        <taxon>Cytophagales</taxon>
        <taxon>Spirosomataceae</taxon>
        <taxon>Runella</taxon>
    </lineage>
</organism>
<sequence>MKVIYTIWCFFWLILIFLLLFPFTYICLQRKEWKLYAHRINRLWGQLFFPLAGIRFEIEYRGQLAPKQAYVFCANHFSYLDIAVMGVIVEHYFAFVGKADVKDIPLFGYMFQHLHIQVKRESTQSRVSSLNRAIKTLAQGRSIVVFPEGGIKAKQPPQMHQPFMDGAFKMAIQQQVPIVPISLLTNYKILPDVHPIRMHRFPMQAIVHEAIPTVGLTPQDVVSLRDKCYGVIDDELKKHHLPQQKGSKE</sequence>
<evidence type="ECO:0000256" key="6">
    <source>
        <dbReference type="SAM" id="Phobius"/>
    </source>
</evidence>
<comment type="caution">
    <text evidence="8">The sequence shown here is derived from an EMBL/GenBank/DDBJ whole genome shotgun (WGS) entry which is preliminary data.</text>
</comment>
<feature type="transmembrane region" description="Helical" evidence="6">
    <location>
        <begin position="6"/>
        <end position="28"/>
    </location>
</feature>
<evidence type="ECO:0000259" key="7">
    <source>
        <dbReference type="SMART" id="SM00563"/>
    </source>
</evidence>
<feature type="domain" description="Phospholipid/glycerol acyltransferase" evidence="7">
    <location>
        <begin position="70"/>
        <end position="186"/>
    </location>
</feature>
<evidence type="ECO:0000256" key="4">
    <source>
        <dbReference type="ARBA" id="ARBA00023098"/>
    </source>
</evidence>
<dbReference type="GO" id="GO:0003841">
    <property type="term" value="F:1-acylglycerol-3-phosphate O-acyltransferase activity"/>
    <property type="evidence" value="ECO:0007669"/>
    <property type="project" value="TreeGrafter"/>
</dbReference>
<dbReference type="OrthoDB" id="9803035at2"/>
<evidence type="ECO:0000256" key="2">
    <source>
        <dbReference type="ARBA" id="ARBA00022516"/>
    </source>
</evidence>
<dbReference type="Proteomes" id="UP000253141">
    <property type="component" value="Unassembled WGS sequence"/>
</dbReference>
<proteinExistence type="predicted"/>
<dbReference type="EMBL" id="QPIW01000010">
    <property type="protein sequence ID" value="RDB05278.1"/>
    <property type="molecule type" value="Genomic_DNA"/>
</dbReference>
<keyword evidence="6" id="KW-0812">Transmembrane</keyword>
<dbReference type="CDD" id="cd07989">
    <property type="entry name" value="LPLAT_AGPAT-like"/>
    <property type="match status" value="1"/>
</dbReference>
<evidence type="ECO:0000256" key="1">
    <source>
        <dbReference type="ARBA" id="ARBA00005189"/>
    </source>
</evidence>
<dbReference type="SMART" id="SM00563">
    <property type="entry name" value="PlsC"/>
    <property type="match status" value="1"/>
</dbReference>
<dbReference type="InterPro" id="IPR002123">
    <property type="entry name" value="Plipid/glycerol_acylTrfase"/>
</dbReference>
<dbReference type="PANTHER" id="PTHR10434:SF64">
    <property type="entry name" value="1-ACYL-SN-GLYCEROL-3-PHOSPHATE ACYLTRANSFERASE-RELATED"/>
    <property type="match status" value="1"/>
</dbReference>
<evidence type="ECO:0000256" key="3">
    <source>
        <dbReference type="ARBA" id="ARBA00022679"/>
    </source>
</evidence>
<dbReference type="AlphaFoldDB" id="A0A369I6P2"/>
<evidence type="ECO:0000313" key="8">
    <source>
        <dbReference type="EMBL" id="RDB05278.1"/>
    </source>
</evidence>